<dbReference type="GeneID" id="64594299"/>
<reference evidence="1" key="1">
    <citation type="journal article" date="2020" name="New Phytol.">
        <title>Comparative genomics reveals dynamic genome evolution in host specialist ectomycorrhizal fungi.</title>
        <authorList>
            <person name="Lofgren L.A."/>
            <person name="Nguyen N.H."/>
            <person name="Vilgalys R."/>
            <person name="Ruytinx J."/>
            <person name="Liao H.L."/>
            <person name="Branco S."/>
            <person name="Kuo A."/>
            <person name="LaButti K."/>
            <person name="Lipzen A."/>
            <person name="Andreopoulos W."/>
            <person name="Pangilinan J."/>
            <person name="Riley R."/>
            <person name="Hundley H."/>
            <person name="Na H."/>
            <person name="Barry K."/>
            <person name="Grigoriev I.V."/>
            <person name="Stajich J.E."/>
            <person name="Kennedy P.G."/>
        </authorList>
    </citation>
    <scope>NUCLEOTIDE SEQUENCE</scope>
    <source>
        <strain evidence="1">S12</strain>
    </source>
</reference>
<comment type="caution">
    <text evidence="1">The sequence shown here is derived from an EMBL/GenBank/DDBJ whole genome shotgun (WGS) entry which is preliminary data.</text>
</comment>
<dbReference type="EMBL" id="JABBWE010000059">
    <property type="protein sequence ID" value="KAG1789419.1"/>
    <property type="molecule type" value="Genomic_DNA"/>
</dbReference>
<dbReference type="AlphaFoldDB" id="A0A9P7AH64"/>
<gene>
    <name evidence="1" type="ORF">HD556DRAFT_1311382</name>
</gene>
<keyword evidence="2" id="KW-1185">Reference proteome</keyword>
<dbReference type="OrthoDB" id="2646832at2759"/>
<dbReference type="Proteomes" id="UP000719766">
    <property type="component" value="Unassembled WGS sequence"/>
</dbReference>
<sequence>MTVSYPLCVFLESRDQGKLPAGHPFCHLVRETVHNATLDLSILHHMARNTLENPDEVAVKQRAQEIIHHLQNTPPTFSGSDSPAMHSTFIDVRAYSGCHGGKGPKDTRKHIYVQKRLVNNWMKESTKNMSSSYLLTIFMRLCLIRGLIAVIKLAFASDEIKVKPDARGSPCSLENFLSQWNGWLEFESGTLGPIVAEDLERLASGDWTILNKTPSKIPYNVFLPHCLRMWDSAIDPKPQKMIESEIK</sequence>
<dbReference type="RefSeq" id="XP_041156491.1">
    <property type="nucleotide sequence ID" value="XM_041300535.1"/>
</dbReference>
<accession>A0A9P7AH64</accession>
<proteinExistence type="predicted"/>
<protein>
    <submittedName>
        <fullName evidence="1">Uncharacterized protein</fullName>
    </submittedName>
</protein>
<evidence type="ECO:0000313" key="2">
    <source>
        <dbReference type="Proteomes" id="UP000719766"/>
    </source>
</evidence>
<organism evidence="1 2">
    <name type="scientific">Suillus plorans</name>
    <dbReference type="NCBI Taxonomy" id="116603"/>
    <lineage>
        <taxon>Eukaryota</taxon>
        <taxon>Fungi</taxon>
        <taxon>Dikarya</taxon>
        <taxon>Basidiomycota</taxon>
        <taxon>Agaricomycotina</taxon>
        <taxon>Agaricomycetes</taxon>
        <taxon>Agaricomycetidae</taxon>
        <taxon>Boletales</taxon>
        <taxon>Suillineae</taxon>
        <taxon>Suillaceae</taxon>
        <taxon>Suillus</taxon>
    </lineage>
</organism>
<evidence type="ECO:0000313" key="1">
    <source>
        <dbReference type="EMBL" id="KAG1789419.1"/>
    </source>
</evidence>
<name>A0A9P7AH64_9AGAM</name>